<evidence type="ECO:0000256" key="1">
    <source>
        <dbReference type="SAM" id="MobiDB-lite"/>
    </source>
</evidence>
<protein>
    <submittedName>
        <fullName evidence="2">Uncharacterized protein</fullName>
    </submittedName>
</protein>
<dbReference type="EnsemblPlants" id="AET4Gv20035900.9">
    <property type="protein sequence ID" value="AET4Gv20035900.9"/>
    <property type="gene ID" value="AET4Gv20035900"/>
</dbReference>
<reference evidence="3" key="2">
    <citation type="journal article" date="2017" name="Nat. Plants">
        <title>The Aegilops tauschii genome reveals multiple impacts of transposons.</title>
        <authorList>
            <person name="Zhao G."/>
            <person name="Zou C."/>
            <person name="Li K."/>
            <person name="Wang K."/>
            <person name="Li T."/>
            <person name="Gao L."/>
            <person name="Zhang X."/>
            <person name="Wang H."/>
            <person name="Yang Z."/>
            <person name="Liu X."/>
            <person name="Jiang W."/>
            <person name="Mao L."/>
            <person name="Kong X."/>
            <person name="Jiao Y."/>
            <person name="Jia J."/>
        </authorList>
    </citation>
    <scope>NUCLEOTIDE SEQUENCE [LARGE SCALE GENOMIC DNA]</scope>
    <source>
        <strain evidence="3">cv. AL8/78</strain>
    </source>
</reference>
<keyword evidence="3" id="KW-1185">Reference proteome</keyword>
<evidence type="ECO:0000313" key="2">
    <source>
        <dbReference type="EnsemblPlants" id="AET4Gv20035900.9"/>
    </source>
</evidence>
<accession>A0A453H212</accession>
<proteinExistence type="predicted"/>
<reference evidence="3" key="1">
    <citation type="journal article" date="2014" name="Science">
        <title>Ancient hybridizations among the ancestral genomes of bread wheat.</title>
        <authorList>
            <consortium name="International Wheat Genome Sequencing Consortium,"/>
            <person name="Marcussen T."/>
            <person name="Sandve S.R."/>
            <person name="Heier L."/>
            <person name="Spannagl M."/>
            <person name="Pfeifer M."/>
            <person name="Jakobsen K.S."/>
            <person name="Wulff B.B."/>
            <person name="Steuernagel B."/>
            <person name="Mayer K.F."/>
            <person name="Olsen O.A."/>
        </authorList>
    </citation>
    <scope>NUCLEOTIDE SEQUENCE [LARGE SCALE GENOMIC DNA]</scope>
    <source>
        <strain evidence="3">cv. AL8/78</strain>
    </source>
</reference>
<name>A0A453H212_AEGTS</name>
<evidence type="ECO:0000313" key="3">
    <source>
        <dbReference type="Proteomes" id="UP000015105"/>
    </source>
</evidence>
<sequence length="161" mass="17471">RAVATRAPGSAAPSIKNLTLGTTDQVRTPIPSPHRQQRFRPPSRAARRIRRFSGEAPPCPGQSGCLFGSEFVGSCSNFCWVSKRIASTFSFVSVQLIHVQLSLVKEEENIENPFCNGNWETSQSSECDVALSKPGDRWLCSCRKDPRSAVGACGSDTASLL</sequence>
<organism evidence="2 3">
    <name type="scientific">Aegilops tauschii subsp. strangulata</name>
    <name type="common">Goatgrass</name>
    <dbReference type="NCBI Taxonomy" id="200361"/>
    <lineage>
        <taxon>Eukaryota</taxon>
        <taxon>Viridiplantae</taxon>
        <taxon>Streptophyta</taxon>
        <taxon>Embryophyta</taxon>
        <taxon>Tracheophyta</taxon>
        <taxon>Spermatophyta</taxon>
        <taxon>Magnoliopsida</taxon>
        <taxon>Liliopsida</taxon>
        <taxon>Poales</taxon>
        <taxon>Poaceae</taxon>
        <taxon>BOP clade</taxon>
        <taxon>Pooideae</taxon>
        <taxon>Triticodae</taxon>
        <taxon>Triticeae</taxon>
        <taxon>Triticinae</taxon>
        <taxon>Aegilops</taxon>
    </lineage>
</organism>
<feature type="compositionally biased region" description="Polar residues" evidence="1">
    <location>
        <begin position="16"/>
        <end position="26"/>
    </location>
</feature>
<dbReference type="Proteomes" id="UP000015105">
    <property type="component" value="Chromosome 4D"/>
</dbReference>
<reference evidence="2" key="4">
    <citation type="submission" date="2019-03" db="UniProtKB">
        <authorList>
            <consortium name="EnsemblPlants"/>
        </authorList>
    </citation>
    <scope>IDENTIFICATION</scope>
</reference>
<reference evidence="2" key="5">
    <citation type="journal article" date="2021" name="G3 (Bethesda)">
        <title>Aegilops tauschii genome assembly Aet v5.0 features greater sequence contiguity and improved annotation.</title>
        <authorList>
            <person name="Wang L."/>
            <person name="Zhu T."/>
            <person name="Rodriguez J.C."/>
            <person name="Deal K.R."/>
            <person name="Dubcovsky J."/>
            <person name="McGuire P.E."/>
            <person name="Lux T."/>
            <person name="Spannagl M."/>
            <person name="Mayer K.F.X."/>
            <person name="Baldrich P."/>
            <person name="Meyers B.C."/>
            <person name="Huo N."/>
            <person name="Gu Y.Q."/>
            <person name="Zhou H."/>
            <person name="Devos K.M."/>
            <person name="Bennetzen J.L."/>
            <person name="Unver T."/>
            <person name="Budak H."/>
            <person name="Gulick P.J."/>
            <person name="Galiba G."/>
            <person name="Kalapos B."/>
            <person name="Nelson D.R."/>
            <person name="Li P."/>
            <person name="You F.M."/>
            <person name="Luo M.C."/>
            <person name="Dvorak J."/>
        </authorList>
    </citation>
    <scope>NUCLEOTIDE SEQUENCE [LARGE SCALE GENOMIC DNA]</scope>
    <source>
        <strain evidence="2">cv. AL8/78</strain>
    </source>
</reference>
<dbReference type="AlphaFoldDB" id="A0A453H212"/>
<feature type="region of interest" description="Disordered" evidence="1">
    <location>
        <begin position="1"/>
        <end position="44"/>
    </location>
</feature>
<dbReference type="Gramene" id="AET4Gv20035900.9">
    <property type="protein sequence ID" value="AET4Gv20035900.9"/>
    <property type="gene ID" value="AET4Gv20035900"/>
</dbReference>
<reference evidence="2" key="3">
    <citation type="journal article" date="2017" name="Nature">
        <title>Genome sequence of the progenitor of the wheat D genome Aegilops tauschii.</title>
        <authorList>
            <person name="Luo M.C."/>
            <person name="Gu Y.Q."/>
            <person name="Puiu D."/>
            <person name="Wang H."/>
            <person name="Twardziok S.O."/>
            <person name="Deal K.R."/>
            <person name="Huo N."/>
            <person name="Zhu T."/>
            <person name="Wang L."/>
            <person name="Wang Y."/>
            <person name="McGuire P.E."/>
            <person name="Liu S."/>
            <person name="Long H."/>
            <person name="Ramasamy R.K."/>
            <person name="Rodriguez J.C."/>
            <person name="Van S.L."/>
            <person name="Yuan L."/>
            <person name="Wang Z."/>
            <person name="Xia Z."/>
            <person name="Xiao L."/>
            <person name="Anderson O.D."/>
            <person name="Ouyang S."/>
            <person name="Liang Y."/>
            <person name="Zimin A.V."/>
            <person name="Pertea G."/>
            <person name="Qi P."/>
            <person name="Bennetzen J.L."/>
            <person name="Dai X."/>
            <person name="Dawson M.W."/>
            <person name="Muller H.G."/>
            <person name="Kugler K."/>
            <person name="Rivarola-Duarte L."/>
            <person name="Spannagl M."/>
            <person name="Mayer K.F.X."/>
            <person name="Lu F.H."/>
            <person name="Bevan M.W."/>
            <person name="Leroy P."/>
            <person name="Li P."/>
            <person name="You F.M."/>
            <person name="Sun Q."/>
            <person name="Liu Z."/>
            <person name="Lyons E."/>
            <person name="Wicker T."/>
            <person name="Salzberg S.L."/>
            <person name="Devos K.M."/>
            <person name="Dvorak J."/>
        </authorList>
    </citation>
    <scope>NUCLEOTIDE SEQUENCE [LARGE SCALE GENOMIC DNA]</scope>
    <source>
        <strain evidence="2">cv. AL8/78</strain>
    </source>
</reference>